<keyword evidence="2" id="KW-0378">Hydrolase</keyword>
<feature type="domain" description="Acyl-CoA thioesterase 2 C-terminal" evidence="3">
    <location>
        <begin position="181"/>
        <end position="289"/>
    </location>
</feature>
<dbReference type="PANTHER" id="PTHR11066">
    <property type="entry name" value="ACYL-COA THIOESTERASE"/>
    <property type="match status" value="1"/>
</dbReference>
<dbReference type="Proteomes" id="UP001501461">
    <property type="component" value="Unassembled WGS sequence"/>
</dbReference>
<dbReference type="CDD" id="cd03445">
    <property type="entry name" value="Thioesterase_II_repeat2"/>
    <property type="match status" value="1"/>
</dbReference>
<dbReference type="InterPro" id="IPR049449">
    <property type="entry name" value="TesB_ACOT8-like_N"/>
</dbReference>
<dbReference type="InterPro" id="IPR042171">
    <property type="entry name" value="Acyl-CoA_hotdog"/>
</dbReference>
<gene>
    <name evidence="5" type="ORF">GCM10009720_25160</name>
</gene>
<evidence type="ECO:0000313" key="5">
    <source>
        <dbReference type="EMBL" id="GAA2043301.1"/>
    </source>
</evidence>
<dbReference type="CDD" id="cd03444">
    <property type="entry name" value="Thioesterase_II_repeat1"/>
    <property type="match status" value="1"/>
</dbReference>
<organism evidence="5 6">
    <name type="scientific">Yaniella flava</name>
    <dbReference type="NCBI Taxonomy" id="287930"/>
    <lineage>
        <taxon>Bacteria</taxon>
        <taxon>Bacillati</taxon>
        <taxon>Actinomycetota</taxon>
        <taxon>Actinomycetes</taxon>
        <taxon>Micrococcales</taxon>
        <taxon>Micrococcaceae</taxon>
        <taxon>Yaniella</taxon>
    </lineage>
</organism>
<dbReference type="SUPFAM" id="SSF54637">
    <property type="entry name" value="Thioesterase/thiol ester dehydrase-isomerase"/>
    <property type="match status" value="2"/>
</dbReference>
<name>A0ABP5GBC6_9MICC</name>
<evidence type="ECO:0000259" key="4">
    <source>
        <dbReference type="Pfam" id="PF13622"/>
    </source>
</evidence>
<dbReference type="RefSeq" id="WP_343959235.1">
    <property type="nucleotide sequence ID" value="NZ_BAAAMN010000049.1"/>
</dbReference>
<evidence type="ECO:0000313" key="6">
    <source>
        <dbReference type="Proteomes" id="UP001501461"/>
    </source>
</evidence>
<evidence type="ECO:0000256" key="1">
    <source>
        <dbReference type="ARBA" id="ARBA00006538"/>
    </source>
</evidence>
<dbReference type="InterPro" id="IPR025652">
    <property type="entry name" value="TesB_C"/>
</dbReference>
<evidence type="ECO:0000256" key="2">
    <source>
        <dbReference type="ARBA" id="ARBA00022801"/>
    </source>
</evidence>
<accession>A0ABP5GBC6</accession>
<sequence length="296" mass="33177">MVNTTYPDDPTDILRDVLKLERVTSDPDSSTFTGHTPKQTRGQVFGGQVVAQSLAAASHSVHDDRNLHSMHCYFIRPGDASEPLTIGVDHHRDGRSFSVRHVEVTQHNKVILSLTCSFQTQDKGIEHQEPMPEGIPHPDELPPISSLVGMIDDPNAQELAYNRPFDIRYAYEPIFLRPGSERVNRNIVWMKTFTPVNVSRNMAAAGLAYGTDYTILEAIMRHHGITWVDPEKSVASLDHAMWFHRPFTLDQWLLFVQESPSAQSARGLGMGRIYTIDGDLVATVAQEGMMRLSKFG</sequence>
<evidence type="ECO:0000259" key="3">
    <source>
        <dbReference type="Pfam" id="PF02551"/>
    </source>
</evidence>
<reference evidence="6" key="1">
    <citation type="journal article" date="2019" name="Int. J. Syst. Evol. Microbiol.">
        <title>The Global Catalogue of Microorganisms (GCM) 10K type strain sequencing project: providing services to taxonomists for standard genome sequencing and annotation.</title>
        <authorList>
            <consortium name="The Broad Institute Genomics Platform"/>
            <consortium name="The Broad Institute Genome Sequencing Center for Infectious Disease"/>
            <person name="Wu L."/>
            <person name="Ma J."/>
        </authorList>
    </citation>
    <scope>NUCLEOTIDE SEQUENCE [LARGE SCALE GENOMIC DNA]</scope>
    <source>
        <strain evidence="6">JCM 13595</strain>
    </source>
</reference>
<comment type="similarity">
    <text evidence="1">Belongs to the C/M/P thioester hydrolase family.</text>
</comment>
<protein>
    <submittedName>
        <fullName evidence="5">Acyl-CoA thioesterase II</fullName>
    </submittedName>
</protein>
<proteinExistence type="inferred from homology"/>
<feature type="domain" description="Acyl-CoA thioesterase-like N-terminal HotDog" evidence="4">
    <location>
        <begin position="41"/>
        <end position="119"/>
    </location>
</feature>
<dbReference type="Pfam" id="PF02551">
    <property type="entry name" value="Acyl_CoA_thio"/>
    <property type="match status" value="1"/>
</dbReference>
<comment type="caution">
    <text evidence="5">The sequence shown here is derived from an EMBL/GenBank/DDBJ whole genome shotgun (WGS) entry which is preliminary data.</text>
</comment>
<dbReference type="Gene3D" id="2.40.160.210">
    <property type="entry name" value="Acyl-CoA thioesterase, double hotdog domain"/>
    <property type="match status" value="1"/>
</dbReference>
<dbReference type="Pfam" id="PF13622">
    <property type="entry name" value="4HBT_3"/>
    <property type="match status" value="1"/>
</dbReference>
<dbReference type="InterPro" id="IPR029069">
    <property type="entry name" value="HotDog_dom_sf"/>
</dbReference>
<dbReference type="InterPro" id="IPR003703">
    <property type="entry name" value="Acyl_CoA_thio"/>
</dbReference>
<dbReference type="EMBL" id="BAAAMN010000049">
    <property type="protein sequence ID" value="GAA2043301.1"/>
    <property type="molecule type" value="Genomic_DNA"/>
</dbReference>
<keyword evidence="6" id="KW-1185">Reference proteome</keyword>
<dbReference type="PANTHER" id="PTHR11066:SF34">
    <property type="entry name" value="ACYL-COENZYME A THIOESTERASE 8"/>
    <property type="match status" value="1"/>
</dbReference>